<reference evidence="13" key="1">
    <citation type="journal article" date="2021" name="PeerJ">
        <title>Extensive microbial diversity within the chicken gut microbiome revealed by metagenomics and culture.</title>
        <authorList>
            <person name="Gilroy R."/>
            <person name="Ravi A."/>
            <person name="Getino M."/>
            <person name="Pursley I."/>
            <person name="Horton D.L."/>
            <person name="Alikhan N.F."/>
            <person name="Baker D."/>
            <person name="Gharbi K."/>
            <person name="Hall N."/>
            <person name="Watson M."/>
            <person name="Adriaenssens E.M."/>
            <person name="Foster-Nyarko E."/>
            <person name="Jarju S."/>
            <person name="Secka A."/>
            <person name="Antonio M."/>
            <person name="Oren A."/>
            <person name="Chaudhuri R.R."/>
            <person name="La Ragione R."/>
            <person name="Hildebrand F."/>
            <person name="Pallen M.J."/>
        </authorList>
    </citation>
    <scope>NUCLEOTIDE SEQUENCE</scope>
    <source>
        <strain evidence="13">742</strain>
    </source>
</reference>
<organism evidence="13 14">
    <name type="scientific">Candidatus Faecalibacterium intestinavium</name>
    <dbReference type="NCBI Taxonomy" id="2838580"/>
    <lineage>
        <taxon>Bacteria</taxon>
        <taxon>Bacillati</taxon>
        <taxon>Bacillota</taxon>
        <taxon>Clostridia</taxon>
        <taxon>Eubacteriales</taxon>
        <taxon>Oscillospiraceae</taxon>
        <taxon>Faecalibacterium</taxon>
    </lineage>
</organism>
<feature type="coiled-coil region" evidence="9">
    <location>
        <begin position="456"/>
        <end position="487"/>
    </location>
</feature>
<keyword evidence="13" id="KW-0282">Flagellum</keyword>
<feature type="domain" description="Flagellar M-ring N-terminal" evidence="11">
    <location>
        <begin position="48"/>
        <end position="222"/>
    </location>
</feature>
<dbReference type="InterPro" id="IPR045851">
    <property type="entry name" value="AMP-bd_C_sf"/>
</dbReference>
<dbReference type="GO" id="GO:0009431">
    <property type="term" value="C:bacterial-type flagellum basal body, MS ring"/>
    <property type="evidence" value="ECO:0007669"/>
    <property type="project" value="InterPro"/>
</dbReference>
<keyword evidence="7 10" id="KW-0472">Membrane</keyword>
<evidence type="ECO:0000256" key="8">
    <source>
        <dbReference type="ARBA" id="ARBA00023143"/>
    </source>
</evidence>
<dbReference type="InterPro" id="IPR043427">
    <property type="entry name" value="YscJ/FliF"/>
</dbReference>
<dbReference type="InterPro" id="IPR000067">
    <property type="entry name" value="FlgMring_FliF"/>
</dbReference>
<evidence type="ECO:0000256" key="4">
    <source>
        <dbReference type="ARBA" id="ARBA00022475"/>
    </source>
</evidence>
<sequence length="535" mass="58277">MQDKIKQVFAKVKHRWQAASRKLKVFLGCGLLVVVAVVAVVLLMQASRPYAVLFSGLSRTDQTAILTYFSDQGITEFRVEDDSILVPESQKQTLMAQVLVAGYPSSGYDYGTYLNNVGSLTTEAERNQLILYDLQDYMAAVICKMEGVESADVLLTPGEDHTYVLGSGTSVDATAAVQVTMENGVTLTDNQVKAIRSLVSHGLSGLNVENVTIIDAQGNSYSSGDNLSDAQDSSQLKLELEEKYNNLIRARVLQVLQPLYGEDNVKVSVNTVVDLDRSYTDSTNYTLEDWAQGNGDGIIGSEVWNNSIIRDDDGTVGGVVGTETNSDLNTYVTQQTQPDGSESVITTSGQTDHLVDTTQQQVERTAGYISDVMVAVTINATTAGSVNAADLYSHVGRAAGISAADQQDKISILVSPFYTAGTPSILPVVTAEVPEWVTYAILGGAGLLALLLLLLIILLVRRRKKKKRKAQQAQQEARMRAAAAELQAPAQQPDIMEMQTERSMELRQDIRKFTESNPEIAAQMIRNWMRESDGQ</sequence>
<dbReference type="PANTHER" id="PTHR30046">
    <property type="entry name" value="FLAGELLAR M-RING PROTEIN"/>
    <property type="match status" value="1"/>
</dbReference>
<dbReference type="NCBIfam" id="TIGR00206">
    <property type="entry name" value="fliF"/>
    <property type="match status" value="1"/>
</dbReference>
<dbReference type="Proteomes" id="UP000824178">
    <property type="component" value="Unassembled WGS sequence"/>
</dbReference>
<dbReference type="PANTHER" id="PTHR30046:SF0">
    <property type="entry name" value="FLAGELLAR M-RING PROTEIN"/>
    <property type="match status" value="1"/>
</dbReference>
<accession>A0A9E2KLF5</accession>
<evidence type="ECO:0000256" key="10">
    <source>
        <dbReference type="SAM" id="Phobius"/>
    </source>
</evidence>
<reference evidence="13" key="2">
    <citation type="submission" date="2021-04" db="EMBL/GenBank/DDBJ databases">
        <authorList>
            <person name="Gilroy R."/>
        </authorList>
    </citation>
    <scope>NUCLEOTIDE SEQUENCE</scope>
    <source>
        <strain evidence="13">742</strain>
    </source>
</reference>
<dbReference type="InterPro" id="IPR006182">
    <property type="entry name" value="FliF_N_dom"/>
</dbReference>
<evidence type="ECO:0000256" key="3">
    <source>
        <dbReference type="ARBA" id="ARBA00007971"/>
    </source>
</evidence>
<evidence type="ECO:0000256" key="9">
    <source>
        <dbReference type="SAM" id="Coils"/>
    </source>
</evidence>
<dbReference type="GO" id="GO:0005886">
    <property type="term" value="C:plasma membrane"/>
    <property type="evidence" value="ECO:0007669"/>
    <property type="project" value="UniProtKB-SubCell"/>
</dbReference>
<dbReference type="GO" id="GO:0003774">
    <property type="term" value="F:cytoskeletal motor activity"/>
    <property type="evidence" value="ECO:0007669"/>
    <property type="project" value="InterPro"/>
</dbReference>
<feature type="transmembrane region" description="Helical" evidence="10">
    <location>
        <begin position="25"/>
        <end position="44"/>
    </location>
</feature>
<proteinExistence type="inferred from homology"/>
<keyword evidence="8" id="KW-0975">Bacterial flagellum</keyword>
<dbReference type="AlphaFoldDB" id="A0A9E2KLF5"/>
<gene>
    <name evidence="13" type="primary">fliF</name>
    <name evidence="13" type="ORF">H9864_07555</name>
</gene>
<evidence type="ECO:0000256" key="7">
    <source>
        <dbReference type="ARBA" id="ARBA00023136"/>
    </source>
</evidence>
<keyword evidence="13" id="KW-0969">Cilium</keyword>
<evidence type="ECO:0000256" key="5">
    <source>
        <dbReference type="ARBA" id="ARBA00022692"/>
    </source>
</evidence>
<evidence type="ECO:0000256" key="2">
    <source>
        <dbReference type="ARBA" id="ARBA00004651"/>
    </source>
</evidence>
<dbReference type="EMBL" id="JAHLFH010000159">
    <property type="protein sequence ID" value="MBU3820206.1"/>
    <property type="molecule type" value="Genomic_DNA"/>
</dbReference>
<feature type="transmembrane region" description="Helical" evidence="10">
    <location>
        <begin position="436"/>
        <end position="460"/>
    </location>
</feature>
<comment type="caution">
    <text evidence="13">The sequence shown here is derived from an EMBL/GenBank/DDBJ whole genome shotgun (WGS) entry which is preliminary data.</text>
</comment>
<evidence type="ECO:0000259" key="12">
    <source>
        <dbReference type="Pfam" id="PF08345"/>
    </source>
</evidence>
<evidence type="ECO:0000259" key="11">
    <source>
        <dbReference type="Pfam" id="PF01514"/>
    </source>
</evidence>
<dbReference type="Pfam" id="PF08345">
    <property type="entry name" value="YscJ_FliF_C"/>
    <property type="match status" value="1"/>
</dbReference>
<dbReference type="Gene3D" id="3.30.300.30">
    <property type="match status" value="1"/>
</dbReference>
<comment type="similarity">
    <text evidence="3">Belongs to the FliF family.</text>
</comment>
<keyword evidence="6 10" id="KW-1133">Transmembrane helix</keyword>
<feature type="domain" description="Flagellar M-ring C-terminal" evidence="12">
    <location>
        <begin position="256"/>
        <end position="417"/>
    </location>
</feature>
<evidence type="ECO:0000313" key="13">
    <source>
        <dbReference type="EMBL" id="MBU3820206.1"/>
    </source>
</evidence>
<keyword evidence="4" id="KW-1003">Cell membrane</keyword>
<keyword evidence="5 10" id="KW-0812">Transmembrane</keyword>
<keyword evidence="9" id="KW-0175">Coiled coil</keyword>
<evidence type="ECO:0000256" key="1">
    <source>
        <dbReference type="ARBA" id="ARBA00004117"/>
    </source>
</evidence>
<dbReference type="GO" id="GO:0071973">
    <property type="term" value="P:bacterial-type flagellum-dependent cell motility"/>
    <property type="evidence" value="ECO:0007669"/>
    <property type="project" value="InterPro"/>
</dbReference>
<name>A0A9E2KLF5_9FIRM</name>
<dbReference type="InterPro" id="IPR013556">
    <property type="entry name" value="Flag_M-ring_C"/>
</dbReference>
<comment type="subcellular location">
    <subcellularLocation>
        <location evidence="1">Bacterial flagellum basal body</location>
    </subcellularLocation>
    <subcellularLocation>
        <location evidence="2">Cell membrane</location>
        <topology evidence="2">Multi-pass membrane protein</topology>
    </subcellularLocation>
</comment>
<evidence type="ECO:0000313" key="14">
    <source>
        <dbReference type="Proteomes" id="UP000824178"/>
    </source>
</evidence>
<keyword evidence="13" id="KW-0966">Cell projection</keyword>
<protein>
    <submittedName>
        <fullName evidence="13">Flagellar M-ring protein FliF</fullName>
    </submittedName>
</protein>
<evidence type="ECO:0000256" key="6">
    <source>
        <dbReference type="ARBA" id="ARBA00022989"/>
    </source>
</evidence>
<dbReference type="Pfam" id="PF01514">
    <property type="entry name" value="YscJ_FliF"/>
    <property type="match status" value="1"/>
</dbReference>